<sequence>MLIPIIIVAVVVIILIWLVATRNSLVGLSNQVDEAFSTMDVYLKKRYDLIPNLVETVKGYASHEKETLQRVVAARNNAAATPSTDLSAKIKSENQIDQALTHLFAISEAYPDLKANTNFIDLQNQLKLVEDDIANARKYYNGTVRNFNNRVQMFPSNLIAGMFHYTTKPFYEVANAAERENVHVQF</sequence>
<evidence type="ECO:0000256" key="5">
    <source>
        <dbReference type="ARBA" id="ARBA00023136"/>
    </source>
</evidence>
<organism evidence="6 7">
    <name type="scientific">Candidatus Pseudoramibacter fermentans</name>
    <dbReference type="NCBI Taxonomy" id="2594427"/>
    <lineage>
        <taxon>Bacteria</taxon>
        <taxon>Bacillati</taxon>
        <taxon>Bacillota</taxon>
        <taxon>Clostridia</taxon>
        <taxon>Eubacteriales</taxon>
        <taxon>Eubacteriaceae</taxon>
        <taxon>Pseudoramibacter</taxon>
    </lineage>
</organism>
<evidence type="ECO:0000256" key="3">
    <source>
        <dbReference type="ARBA" id="ARBA00022692"/>
    </source>
</evidence>
<dbReference type="GO" id="GO:0016020">
    <property type="term" value="C:membrane"/>
    <property type="evidence" value="ECO:0007669"/>
    <property type="project" value="UniProtKB-SubCell"/>
</dbReference>
<keyword evidence="5" id="KW-0472">Membrane</keyword>
<dbReference type="InterPro" id="IPR007156">
    <property type="entry name" value="MamQ_LemA"/>
</dbReference>
<comment type="similarity">
    <text evidence="2">Belongs to the LemA family.</text>
</comment>
<dbReference type="Proteomes" id="UP000473648">
    <property type="component" value="Unassembled WGS sequence"/>
</dbReference>
<comment type="caution">
    <text evidence="6">The sequence shown here is derived from an EMBL/GenBank/DDBJ whole genome shotgun (WGS) entry which is preliminary data.</text>
</comment>
<keyword evidence="3" id="KW-0812">Transmembrane</keyword>
<evidence type="ECO:0000256" key="2">
    <source>
        <dbReference type="ARBA" id="ARBA00008854"/>
    </source>
</evidence>
<evidence type="ECO:0000256" key="1">
    <source>
        <dbReference type="ARBA" id="ARBA00004167"/>
    </source>
</evidence>
<evidence type="ECO:0000313" key="6">
    <source>
        <dbReference type="EMBL" id="MQM72223.1"/>
    </source>
</evidence>
<accession>A0A6L5GQ50</accession>
<dbReference type="Gene3D" id="1.20.1440.20">
    <property type="entry name" value="LemA-like domain"/>
    <property type="match status" value="1"/>
</dbReference>
<dbReference type="AlphaFoldDB" id="A0A6L5GQ50"/>
<evidence type="ECO:0000313" key="7">
    <source>
        <dbReference type="Proteomes" id="UP000473648"/>
    </source>
</evidence>
<proteinExistence type="inferred from homology"/>
<reference evidence="6" key="1">
    <citation type="journal article" date="2020" name="Appl. Environ. Microbiol.">
        <title>Medium-Chain Fatty Acid Synthesis by 'Candidatus Weimeria bifida' gen. nov., sp. nov., and 'Candidatus Pseudoramibacter fermentans' sp. nov.</title>
        <authorList>
            <person name="Scarborough M.J."/>
            <person name="Myers K.S."/>
            <person name="Donohue T.J."/>
            <person name="Noguera D.R."/>
        </authorList>
    </citation>
    <scope>NUCLEOTIDE SEQUENCE</scope>
    <source>
        <strain evidence="6">EUB1.1</strain>
    </source>
</reference>
<comment type="subcellular location">
    <subcellularLocation>
        <location evidence="1">Membrane</location>
        <topology evidence="1">Single-pass membrane protein</topology>
    </subcellularLocation>
</comment>
<dbReference type="SUPFAM" id="SSF140478">
    <property type="entry name" value="LemA-like"/>
    <property type="match status" value="1"/>
</dbReference>
<keyword evidence="7" id="KW-1185">Reference proteome</keyword>
<dbReference type="EMBL" id="VOGB01000003">
    <property type="protein sequence ID" value="MQM72223.1"/>
    <property type="molecule type" value="Genomic_DNA"/>
</dbReference>
<protein>
    <submittedName>
        <fullName evidence="6">LemA family protein</fullName>
    </submittedName>
</protein>
<dbReference type="PANTHER" id="PTHR34478:SF2">
    <property type="entry name" value="MEMBRANE PROTEIN"/>
    <property type="match status" value="1"/>
</dbReference>
<keyword evidence="4" id="KW-1133">Transmembrane helix</keyword>
<evidence type="ECO:0000256" key="4">
    <source>
        <dbReference type="ARBA" id="ARBA00022989"/>
    </source>
</evidence>
<dbReference type="PANTHER" id="PTHR34478">
    <property type="entry name" value="PROTEIN LEMA"/>
    <property type="match status" value="1"/>
</dbReference>
<name>A0A6L5GQ50_9FIRM</name>
<dbReference type="InterPro" id="IPR023353">
    <property type="entry name" value="LemA-like_dom_sf"/>
</dbReference>
<dbReference type="Pfam" id="PF04011">
    <property type="entry name" value="LemA"/>
    <property type="match status" value="1"/>
</dbReference>
<gene>
    <name evidence="6" type="ORF">FRC53_02080</name>
</gene>